<keyword evidence="2" id="KW-1185">Reference proteome</keyword>
<dbReference type="PANTHER" id="PTHR21580:SF28">
    <property type="entry name" value="BOREALIN N-TERMINAL DOMAIN-CONTAINING PROTEIN-RELATED"/>
    <property type="match status" value="1"/>
</dbReference>
<sequence length="128" mass="13586">MTTPAWVGTWRPHRPRGLISAQFPSPGPQYSIPGTTGFVGHSPTKARAPAYTFRGTKPPAAESCGPGPCYFVEPAISRNGKYVAPSAHLHGRPMTETTVTPGPSEYHFCSASPTQDEHGAFALGQLVP</sequence>
<dbReference type="OMA" id="TEHANKH"/>
<reference evidence="1" key="2">
    <citation type="submission" date="2025-09" db="UniProtKB">
        <authorList>
            <consortium name="Ensembl"/>
        </authorList>
    </citation>
    <scope>IDENTIFICATION</scope>
</reference>
<reference evidence="1" key="1">
    <citation type="submission" date="2025-08" db="UniProtKB">
        <authorList>
            <consortium name="Ensembl"/>
        </authorList>
    </citation>
    <scope>IDENTIFICATION</scope>
</reference>
<dbReference type="PANTHER" id="PTHR21580">
    <property type="entry name" value="SHIPPO-1-RELATED"/>
    <property type="match status" value="1"/>
</dbReference>
<evidence type="ECO:0000313" key="1">
    <source>
        <dbReference type="Ensembl" id="ENSPCLP00000022459.1"/>
    </source>
</evidence>
<dbReference type="AlphaFoldDB" id="A0A669QNW1"/>
<dbReference type="Proteomes" id="UP000472261">
    <property type="component" value="Unplaced"/>
</dbReference>
<proteinExistence type="predicted"/>
<protein>
    <submittedName>
        <fullName evidence="1">Outer dense fiber of sperm tails 3</fullName>
    </submittedName>
</protein>
<evidence type="ECO:0000313" key="2">
    <source>
        <dbReference type="Proteomes" id="UP000472261"/>
    </source>
</evidence>
<organism evidence="1 2">
    <name type="scientific">Phasianus colchicus</name>
    <name type="common">Common pheasant</name>
    <dbReference type="NCBI Taxonomy" id="9054"/>
    <lineage>
        <taxon>Eukaryota</taxon>
        <taxon>Metazoa</taxon>
        <taxon>Chordata</taxon>
        <taxon>Craniata</taxon>
        <taxon>Vertebrata</taxon>
        <taxon>Euteleostomi</taxon>
        <taxon>Archelosauria</taxon>
        <taxon>Archosauria</taxon>
        <taxon>Dinosauria</taxon>
        <taxon>Saurischia</taxon>
        <taxon>Theropoda</taxon>
        <taxon>Coelurosauria</taxon>
        <taxon>Aves</taxon>
        <taxon>Neognathae</taxon>
        <taxon>Galloanserae</taxon>
        <taxon>Galliformes</taxon>
        <taxon>Phasianidae</taxon>
        <taxon>Phasianinae</taxon>
        <taxon>Phasianus</taxon>
    </lineage>
</organism>
<dbReference type="GO" id="GO:0005856">
    <property type="term" value="C:cytoskeleton"/>
    <property type="evidence" value="ECO:0007669"/>
    <property type="project" value="TreeGrafter"/>
</dbReference>
<dbReference type="Ensembl" id="ENSPCLT00000031094.1">
    <property type="protein sequence ID" value="ENSPCLP00000022459.1"/>
    <property type="gene ID" value="ENSPCLG00000019723.1"/>
</dbReference>
<accession>A0A669QNW1</accession>
<dbReference type="InterPro" id="IPR051291">
    <property type="entry name" value="CIMAP"/>
</dbReference>
<name>A0A669QNW1_PHACC</name>